<dbReference type="Pfam" id="PF04191">
    <property type="entry name" value="PEMT"/>
    <property type="match status" value="1"/>
</dbReference>
<dbReference type="EMBL" id="AODQ01000056">
    <property type="protein sequence ID" value="EMR02511.1"/>
    <property type="molecule type" value="Genomic_DNA"/>
</dbReference>
<dbReference type="GO" id="GO:0012505">
    <property type="term" value="C:endomembrane system"/>
    <property type="evidence" value="ECO:0007669"/>
    <property type="project" value="UniProtKB-SubCell"/>
</dbReference>
<evidence type="ECO:0000256" key="3">
    <source>
        <dbReference type="ARBA" id="ARBA00022989"/>
    </source>
</evidence>
<comment type="caution">
    <text evidence="6">The sequence shown here is derived from an EMBL/GenBank/DDBJ whole genome shotgun (WGS) entry which is preliminary data.</text>
</comment>
<keyword evidence="7" id="KW-1185">Reference proteome</keyword>
<keyword evidence="3 5" id="KW-1133">Transmembrane helix</keyword>
<evidence type="ECO:0000256" key="4">
    <source>
        <dbReference type="ARBA" id="ARBA00023136"/>
    </source>
</evidence>
<dbReference type="AlphaFoldDB" id="M7N5K3"/>
<proteinExistence type="predicted"/>
<feature type="transmembrane region" description="Helical" evidence="5">
    <location>
        <begin position="72"/>
        <end position="88"/>
    </location>
</feature>
<evidence type="ECO:0000256" key="5">
    <source>
        <dbReference type="SAM" id="Phobius"/>
    </source>
</evidence>
<dbReference type="STRING" id="1279009.ADICEAN_02384"/>
<sequence>MLTTAGVLVIRQAFRVYSLQEFVGLKPQEGGKALGNRLRTDGILKRVRHPLYAGNLLVLLGFWLYIPTWANLITVGMAIGYIFIGIRLEERDLERQYGELYRQYKRQVPMLIPRFGRRGGI</sequence>
<accession>M7N5K3</accession>
<dbReference type="Gene3D" id="1.20.120.1630">
    <property type="match status" value="1"/>
</dbReference>
<evidence type="ECO:0000256" key="1">
    <source>
        <dbReference type="ARBA" id="ARBA00004127"/>
    </source>
</evidence>
<evidence type="ECO:0000313" key="6">
    <source>
        <dbReference type="EMBL" id="EMR02511.1"/>
    </source>
</evidence>
<dbReference type="InterPro" id="IPR052527">
    <property type="entry name" value="Metal_cation-efflux_comp"/>
</dbReference>
<protein>
    <recommendedName>
        <fullName evidence="8">Methanethiol S-methyltransferase</fullName>
    </recommendedName>
</protein>
<gene>
    <name evidence="6" type="ORF">ADICEAN_02384</name>
</gene>
<keyword evidence="4 5" id="KW-0472">Membrane</keyword>
<reference evidence="6 7" key="1">
    <citation type="journal article" date="2013" name="Genome Announc.">
        <title>Draft Genome Sequence of Cesiribacter andamanensis Strain AMV16T, Isolated from a Soil Sample from a Mud Volcano in the Andaman Islands, India.</title>
        <authorList>
            <person name="Shivaji S."/>
            <person name="Ara S."/>
            <person name="Begum Z."/>
            <person name="Srinivas T.N."/>
            <person name="Singh A."/>
            <person name="Kumar Pinnaka A."/>
        </authorList>
    </citation>
    <scope>NUCLEOTIDE SEQUENCE [LARGE SCALE GENOMIC DNA]</scope>
    <source>
        <strain evidence="6 7">AMV16</strain>
    </source>
</reference>
<dbReference type="eggNOG" id="COG2020">
    <property type="taxonomic scope" value="Bacteria"/>
</dbReference>
<evidence type="ECO:0000313" key="7">
    <source>
        <dbReference type="Proteomes" id="UP000011910"/>
    </source>
</evidence>
<name>M7N5K3_9BACT</name>
<comment type="subcellular location">
    <subcellularLocation>
        <location evidence="1">Endomembrane system</location>
        <topology evidence="1">Multi-pass membrane protein</topology>
    </subcellularLocation>
</comment>
<organism evidence="6 7">
    <name type="scientific">Cesiribacter andamanensis AMV16</name>
    <dbReference type="NCBI Taxonomy" id="1279009"/>
    <lineage>
        <taxon>Bacteria</taxon>
        <taxon>Pseudomonadati</taxon>
        <taxon>Bacteroidota</taxon>
        <taxon>Cytophagia</taxon>
        <taxon>Cytophagales</taxon>
        <taxon>Cesiribacteraceae</taxon>
        <taxon>Cesiribacter</taxon>
    </lineage>
</organism>
<dbReference type="PANTHER" id="PTHR43847:SF1">
    <property type="entry name" value="BLL3993 PROTEIN"/>
    <property type="match status" value="1"/>
</dbReference>
<keyword evidence="2 5" id="KW-0812">Transmembrane</keyword>
<dbReference type="Proteomes" id="UP000011910">
    <property type="component" value="Unassembled WGS sequence"/>
</dbReference>
<evidence type="ECO:0000256" key="2">
    <source>
        <dbReference type="ARBA" id="ARBA00022692"/>
    </source>
</evidence>
<dbReference type="InterPro" id="IPR007318">
    <property type="entry name" value="Phopholipid_MeTrfase"/>
</dbReference>
<evidence type="ECO:0008006" key="8">
    <source>
        <dbReference type="Google" id="ProtNLM"/>
    </source>
</evidence>
<dbReference type="PANTHER" id="PTHR43847">
    <property type="entry name" value="BLL3993 PROTEIN"/>
    <property type="match status" value="1"/>
</dbReference>